<dbReference type="CDD" id="cd18808">
    <property type="entry name" value="SF1_C_Upf1"/>
    <property type="match status" value="1"/>
</dbReference>
<feature type="domain" description="RNA helicase aquarius beta-barrel" evidence="6">
    <location>
        <begin position="1038"/>
        <end position="1207"/>
    </location>
</feature>
<reference evidence="8 9" key="1">
    <citation type="journal article" date="2021" name="Hortic Res">
        <title>Chromosome-scale assembly of the Dendrobium chrysotoxum genome enhances the understanding of orchid evolution.</title>
        <authorList>
            <person name="Zhang Y."/>
            <person name="Zhang G.Q."/>
            <person name="Zhang D."/>
            <person name="Liu X.D."/>
            <person name="Xu X.Y."/>
            <person name="Sun W.H."/>
            <person name="Yu X."/>
            <person name="Zhu X."/>
            <person name="Wang Z.W."/>
            <person name="Zhao X."/>
            <person name="Zhong W.Y."/>
            <person name="Chen H."/>
            <person name="Yin W.L."/>
            <person name="Huang T."/>
            <person name="Niu S.C."/>
            <person name="Liu Z.J."/>
        </authorList>
    </citation>
    <scope>NUCLEOTIDE SEQUENCE [LARGE SCALE GENOMIC DNA]</scope>
    <source>
        <strain evidence="8">Lindl</strain>
    </source>
</reference>
<dbReference type="FunFam" id="3.40.50.300:FF:000507">
    <property type="entry name" value="Pre-mRNA-splicing factor"/>
    <property type="match status" value="1"/>
</dbReference>
<feature type="domain" description="RNA helicase aquarius N-terminal" evidence="5">
    <location>
        <begin position="682"/>
        <end position="956"/>
    </location>
</feature>
<feature type="compositionally biased region" description="Polar residues" evidence="1">
    <location>
        <begin position="1975"/>
        <end position="1989"/>
    </location>
</feature>
<keyword evidence="9" id="KW-1185">Reference proteome</keyword>
<feature type="compositionally biased region" description="Polar residues" evidence="1">
    <location>
        <begin position="1944"/>
        <end position="1956"/>
    </location>
</feature>
<organism evidence="8 9">
    <name type="scientific">Dendrobium chrysotoxum</name>
    <name type="common">Orchid</name>
    <dbReference type="NCBI Taxonomy" id="161865"/>
    <lineage>
        <taxon>Eukaryota</taxon>
        <taxon>Viridiplantae</taxon>
        <taxon>Streptophyta</taxon>
        <taxon>Embryophyta</taxon>
        <taxon>Tracheophyta</taxon>
        <taxon>Spermatophyta</taxon>
        <taxon>Magnoliopsida</taxon>
        <taxon>Liliopsida</taxon>
        <taxon>Asparagales</taxon>
        <taxon>Orchidaceae</taxon>
        <taxon>Epidendroideae</taxon>
        <taxon>Malaxideae</taxon>
        <taxon>Dendrobiinae</taxon>
        <taxon>Dendrobium</taxon>
    </lineage>
</organism>
<sequence length="2037" mass="233794">MPKVYGTGTYDFRRHRVAEYPFETQTVKTQEKQPERRPGGNVTSSITLLEIQRDRLTKIAADNWLKASGGEGSQRKFDPELVKEIYETELLVFGGRKTVPLQRVMILEVSQYLENYLWPNFDAETATFEHVMSMILMINEKFRENVAAWICFHDRKDAFRGFLWRVLRLKKESDGEIDGDVISRIQVGWLKWRNASGLLCDRKVPLKLKGKFYKMVVRPAMLYGAECWPLKEKHNTKLCVAEMRMLRWMSGFTLRDRIRNEHIREKVGVAPVEDKIRESRLRWFGHIKRRPSDDPVRKVEGRKLTIAEKTNYLLFMINAFQGNALSVRIREEGRNVWASWFGDDQMGSGCSASVPNRAGDRRECWTGVGRRRSQIAADDIGGRVRCQPEQGSLRGQLTNGVWMAGESPGAVLKTEAGLGPELVFCPYLFALVIDVLTRHLQEDVPWCMLFADDILLVDKTREGVEGKLELWRSTLESKGFRLSRSKTEYMECNFSNNRPSEGIVTLADQVINKSTRFRYLGSIVQSDGDIDGDIISRIQVGWLKWRNASGLLCDRKVPLKLKGKFYKMVVRPAMLYGAECWPLKEKHNSKLSVAEMRMLRWMSGFTLRDRIRNEHIREKVGVAPVEDKIRESRLRWFGHVKRRPPDDPVGVAPVEDKIRESRLRWFGHIKRRPSDDPVRKVESLEDEIVSETVLKLVGLQLWHCLSPGRFQTELCLNPQLTRKWRKMIRKEAKEAKKLGKPFDPSKMLEAAFLRDLIEEFLEILELKAKQTDDKESHFGDSHGEKVDDSCVLYCERFMEFLIDLLSQLPTRRFLKAVVADVAVVPKCHLSALYTHEKGSLFSQLVDLLQFYEGFEIDDHTGSQMSDDDVLLAHYSRLQAFQLLAFKQIPKLRDFALCNIGAINKRADFSKKLSVLSAEELQDLIFNKLKLVSKEDPCASKVDFLVEVLVSFFEKRQSQKDAINALPLYPNEKIMWDESLVPSINYSGEGCLALPKLNLQFLTLHDYLLRNFNLFRLESTYEIREDIQEAVPHLLAYINNEGDTAFRGWSRMAVPVRAFKITEVKQPNIGEVKPSSVTAEVSFSISSYRAYIRSEWDSIKEHDVLFLLSIRPSFEPLSQEEAAKCTVLERLGLQYVRGCEVIEVRDEEGVLMNDFTGSIKRDEWKPPKGDLRTIVVALDTAQYHMDVTDVSDRGAMDVYGSFNILMRRKPKENNFKAILESIRDLMNETCIVPDWLHNIFLGYGNPSAAQWTNMPDLLEVVDFKDTFLNADHLRESFPDFKVCFVKADHEEDLDPLPPFRITLPKAMKNSTHALSGDLKSKIISPIHNSEEKIIVEAYIPPDPGPYPQDQPKRNSVRFTPTQVGAIISGIQPGLTMVVGPPGTGKTDTAVQILNVLYHNCPSQRTLIITHSNQALNDLFEKIMERDVPARYLLRLGQGEQELATDLDFSRQGRVNAMLVRRLELLNEVERLARSLKLPEDVGYTCETAGYFWLLHVYSRWEQFLDACTKNKDKPTFVKDRFPFQDFFSNTPQPVFSGESFEKDMRAAKGCFRHLSTMFQELEECRAFELLKSTADRANYLMTKQAKIVAMTCTHAALKRKDFLQVGFKYDNLLMEESAQILEIETFIPMLLQRQEDGYARLKRCILIGDHHQLPPVVKNMAFQKYSHMDQSLFTRFVRLGIPYIELNAQGRARSSLAKLYNWRYRDLGDLPFVREDPIFNKANSGFSYDYQLIDVPDYLGKGETAPSPWFYQNEGEAEYIVSVYMYMRLLGYPASKISILTTYNGQKLLIRDVISRRCTSCGLVRLARQFVATVDKFQGQQNDFILLSLVRTRFVGHLRDVRRLVVAMSRARLGLYVFCRRALFEQCYELQPTVQLLLQRPDHLALNLDEATPFTERHVGETGRIHFVSGIQEMGSLVNFKMQQLYQVQVMGDKYAAYQKPISHPNGTLKSSSQDVVENSVRNEDTDNDSGDQERGSNPNGILKSSSQNIAAGESDKVENMEQGENSDEVKDTAMPLASGDDGNMLQEDGLAEDKMEE</sequence>
<evidence type="ECO:0008006" key="10">
    <source>
        <dbReference type="Google" id="ProtNLM"/>
    </source>
</evidence>
<protein>
    <recommendedName>
        <fullName evidence="10">Intron-binding protein aquarius</fullName>
    </recommendedName>
</protein>
<gene>
    <name evidence="8" type="ORF">IEQ34_014806</name>
</gene>
<dbReference type="Pfam" id="PF13087">
    <property type="entry name" value="AAA_12"/>
    <property type="match status" value="1"/>
</dbReference>
<dbReference type="GO" id="GO:0004386">
    <property type="term" value="F:helicase activity"/>
    <property type="evidence" value="ECO:0007669"/>
    <property type="project" value="InterPro"/>
</dbReference>
<accession>A0AAV7G4U0</accession>
<name>A0AAV7G4U0_DENCH</name>
<evidence type="ECO:0000259" key="6">
    <source>
        <dbReference type="Pfam" id="PF21143"/>
    </source>
</evidence>
<dbReference type="InterPro" id="IPR048967">
    <property type="entry name" value="Aquarius_insert"/>
</dbReference>
<dbReference type="SUPFAM" id="SSF52540">
    <property type="entry name" value="P-loop containing nucleoside triphosphate hydrolases"/>
    <property type="match status" value="1"/>
</dbReference>
<dbReference type="Pfam" id="PF16399">
    <property type="entry name" value="Aquarius_N_1st"/>
    <property type="match status" value="2"/>
</dbReference>
<feature type="domain" description="RNA helicase aquarius N-terminal" evidence="5">
    <location>
        <begin position="56"/>
        <end position="173"/>
    </location>
</feature>
<evidence type="ECO:0000259" key="2">
    <source>
        <dbReference type="Pfam" id="PF00078"/>
    </source>
</evidence>
<dbReference type="PANTHER" id="PTHR46238:SF8">
    <property type="entry name" value="ENDONUCLEASE_EXONUCLEASE_PHOSPHATASE DOMAIN-CONTAINING PROTEIN"/>
    <property type="match status" value="1"/>
</dbReference>
<evidence type="ECO:0000259" key="4">
    <source>
        <dbReference type="Pfam" id="PF13087"/>
    </source>
</evidence>
<dbReference type="InterPro" id="IPR027417">
    <property type="entry name" value="P-loop_NTPase"/>
</dbReference>
<dbReference type="Pfam" id="PF21143">
    <property type="entry name" value="Aquarius_N_2nd"/>
    <property type="match status" value="1"/>
</dbReference>
<feature type="region of interest" description="Disordered" evidence="1">
    <location>
        <begin position="1942"/>
        <end position="2037"/>
    </location>
</feature>
<dbReference type="Proteomes" id="UP000775213">
    <property type="component" value="Unassembled WGS sequence"/>
</dbReference>
<evidence type="ECO:0000259" key="7">
    <source>
        <dbReference type="Pfam" id="PF21144"/>
    </source>
</evidence>
<comment type="caution">
    <text evidence="8">The sequence shown here is derived from an EMBL/GenBank/DDBJ whole genome shotgun (WGS) entry which is preliminary data.</text>
</comment>
<evidence type="ECO:0000313" key="8">
    <source>
        <dbReference type="EMBL" id="KAH0456899.1"/>
    </source>
</evidence>
<feature type="domain" description="DNA2/NAM7 helicase-like C-terminal" evidence="4">
    <location>
        <begin position="1667"/>
        <end position="1859"/>
    </location>
</feature>
<evidence type="ECO:0000256" key="1">
    <source>
        <dbReference type="SAM" id="MobiDB-lite"/>
    </source>
</evidence>
<dbReference type="Gene3D" id="3.40.50.300">
    <property type="entry name" value="P-loop containing nucleotide triphosphate hydrolases"/>
    <property type="match status" value="2"/>
</dbReference>
<dbReference type="Pfam" id="PF00078">
    <property type="entry name" value="RVT_1"/>
    <property type="match status" value="1"/>
</dbReference>
<dbReference type="InterPro" id="IPR047187">
    <property type="entry name" value="SF1_C_Upf1"/>
</dbReference>
<dbReference type="InterPro" id="IPR041679">
    <property type="entry name" value="DNA2/NAM7-like_C"/>
</dbReference>
<dbReference type="Pfam" id="PF21144">
    <property type="entry name" value="Aquarius_N_3rd"/>
    <property type="match status" value="1"/>
</dbReference>
<feature type="domain" description="RNA helicase aquarius insertion" evidence="7">
    <location>
        <begin position="1257"/>
        <end position="1349"/>
    </location>
</feature>
<dbReference type="InterPro" id="IPR041677">
    <property type="entry name" value="DNA2/NAM7_AAA_11"/>
</dbReference>
<dbReference type="CDD" id="cd17935">
    <property type="entry name" value="EEXXQc_AQR"/>
    <property type="match status" value="1"/>
</dbReference>
<dbReference type="PANTHER" id="PTHR46238">
    <property type="entry name" value="REVERSE TRANSCRIPTASE DOMAIN-CONTAINING PROTEIN"/>
    <property type="match status" value="1"/>
</dbReference>
<evidence type="ECO:0000259" key="5">
    <source>
        <dbReference type="Pfam" id="PF16399"/>
    </source>
</evidence>
<feature type="domain" description="Reverse transcriptase" evidence="2">
    <location>
        <begin position="424"/>
        <end position="523"/>
    </location>
</feature>
<feature type="domain" description="DNA2/NAM7 helicase helicase" evidence="3">
    <location>
        <begin position="1370"/>
        <end position="1658"/>
    </location>
</feature>
<dbReference type="InterPro" id="IPR048966">
    <property type="entry name" value="Aquarius_b-barrel"/>
</dbReference>
<dbReference type="InterPro" id="IPR032174">
    <property type="entry name" value="Aquarius_N"/>
</dbReference>
<dbReference type="Pfam" id="PF13086">
    <property type="entry name" value="AAA_11"/>
    <property type="match status" value="1"/>
</dbReference>
<evidence type="ECO:0000259" key="3">
    <source>
        <dbReference type="Pfam" id="PF13086"/>
    </source>
</evidence>
<dbReference type="EMBL" id="JAGFBR010000013">
    <property type="protein sequence ID" value="KAH0456899.1"/>
    <property type="molecule type" value="Genomic_DNA"/>
</dbReference>
<dbReference type="InterPro" id="IPR000477">
    <property type="entry name" value="RT_dom"/>
</dbReference>
<evidence type="ECO:0000313" key="9">
    <source>
        <dbReference type="Proteomes" id="UP000775213"/>
    </source>
</evidence>
<proteinExistence type="predicted"/>